<dbReference type="InterPro" id="IPR009057">
    <property type="entry name" value="Homeodomain-like_sf"/>
</dbReference>
<dbReference type="PROSITE" id="PS01124">
    <property type="entry name" value="HTH_ARAC_FAMILY_2"/>
    <property type="match status" value="1"/>
</dbReference>
<protein>
    <recommendedName>
        <fullName evidence="3">methylated-DNA--[protein]-cysteine S-methyltransferase</fullName>
        <ecNumber evidence="3">2.1.1.63</ecNumber>
    </recommendedName>
</protein>
<feature type="domain" description="HTH araC/xylS-type" evidence="14">
    <location>
        <begin position="106"/>
        <end position="202"/>
    </location>
</feature>
<dbReference type="InterPro" id="IPR036631">
    <property type="entry name" value="MGMT_N_sf"/>
</dbReference>
<keyword evidence="5" id="KW-0808">Transferase</keyword>
<reference evidence="15" key="1">
    <citation type="journal article" date="2014" name="Int. J. Syst. Evol. Microbiol.">
        <title>Complete genome sequence of Corynebacterium casei LMG S-19264T (=DSM 44701T), isolated from a smear-ripened cheese.</title>
        <authorList>
            <consortium name="US DOE Joint Genome Institute (JGI-PGF)"/>
            <person name="Walter F."/>
            <person name="Albersmeier A."/>
            <person name="Kalinowski J."/>
            <person name="Ruckert C."/>
        </authorList>
    </citation>
    <scope>NUCLEOTIDE SEQUENCE</scope>
    <source>
        <strain evidence="15">CGMCC 1.15725</strain>
    </source>
</reference>
<dbReference type="PROSITE" id="PS00374">
    <property type="entry name" value="MGMT"/>
    <property type="match status" value="1"/>
</dbReference>
<keyword evidence="16" id="KW-1185">Reference proteome</keyword>
<dbReference type="GO" id="GO:0032259">
    <property type="term" value="P:methylation"/>
    <property type="evidence" value="ECO:0007669"/>
    <property type="project" value="UniProtKB-KW"/>
</dbReference>
<dbReference type="InterPro" id="IPR016221">
    <property type="entry name" value="Bifunct_regulatory_prot_Ada"/>
</dbReference>
<keyword evidence="9" id="KW-0804">Transcription</keyword>
<dbReference type="InterPro" id="IPR008332">
    <property type="entry name" value="MethylG_MeTrfase_N"/>
</dbReference>
<accession>A0A8J3E5Z1</accession>
<dbReference type="NCBIfam" id="TIGR00589">
    <property type="entry name" value="ogt"/>
    <property type="match status" value="1"/>
</dbReference>
<dbReference type="SUPFAM" id="SSF46767">
    <property type="entry name" value="Methylated DNA-protein cysteine methyltransferase, C-terminal domain"/>
    <property type="match status" value="1"/>
</dbReference>
<dbReference type="Gene3D" id="3.40.10.10">
    <property type="entry name" value="DNA Methylphosphotriester Repair Domain"/>
    <property type="match status" value="1"/>
</dbReference>
<feature type="active site" description="Nucleophile; methyl group acceptor from either O6-methylguanine or O4-methylthymine" evidence="12">
    <location>
        <position position="340"/>
    </location>
</feature>
<dbReference type="SUPFAM" id="SSF46689">
    <property type="entry name" value="Homeodomain-like"/>
    <property type="match status" value="1"/>
</dbReference>
<keyword evidence="7" id="KW-0805">Transcription regulation</keyword>
<dbReference type="InterPro" id="IPR018060">
    <property type="entry name" value="HTH_AraC"/>
</dbReference>
<dbReference type="SUPFAM" id="SSF53155">
    <property type="entry name" value="Methylated DNA-protein cysteine methyltransferase domain"/>
    <property type="match status" value="1"/>
</dbReference>
<comment type="catalytic activity">
    <reaction evidence="1">
        <text>a 4-O-methyl-thymidine in DNA + L-cysteinyl-[protein] = a thymidine in DNA + S-methyl-L-cysteinyl-[protein]</text>
        <dbReference type="Rhea" id="RHEA:53428"/>
        <dbReference type="Rhea" id="RHEA-COMP:10131"/>
        <dbReference type="Rhea" id="RHEA-COMP:10132"/>
        <dbReference type="Rhea" id="RHEA-COMP:13555"/>
        <dbReference type="Rhea" id="RHEA-COMP:13556"/>
        <dbReference type="ChEBI" id="CHEBI:29950"/>
        <dbReference type="ChEBI" id="CHEBI:82612"/>
        <dbReference type="ChEBI" id="CHEBI:137386"/>
        <dbReference type="ChEBI" id="CHEBI:137387"/>
        <dbReference type="EC" id="2.1.1.63"/>
    </reaction>
</comment>
<dbReference type="Pfam" id="PF02805">
    <property type="entry name" value="Ada_Zn_binding"/>
    <property type="match status" value="1"/>
</dbReference>
<evidence type="ECO:0000256" key="13">
    <source>
        <dbReference type="PIRSR" id="PIRSR000409-3"/>
    </source>
</evidence>
<reference evidence="15" key="2">
    <citation type="submission" date="2020-09" db="EMBL/GenBank/DDBJ databases">
        <authorList>
            <person name="Sun Q."/>
            <person name="Zhou Y."/>
        </authorList>
    </citation>
    <scope>NUCLEOTIDE SEQUENCE</scope>
    <source>
        <strain evidence="15">CGMCC 1.15725</strain>
    </source>
</reference>
<dbReference type="GO" id="GO:0003908">
    <property type="term" value="F:methylated-DNA-[protein]-cysteine S-methyltransferase activity"/>
    <property type="evidence" value="ECO:0007669"/>
    <property type="project" value="UniProtKB-EC"/>
</dbReference>
<gene>
    <name evidence="15" type="ORF">GCM10011611_52760</name>
</gene>
<dbReference type="EC" id="2.1.1.63" evidence="3"/>
<evidence type="ECO:0000256" key="12">
    <source>
        <dbReference type="PIRSR" id="PIRSR000409-1"/>
    </source>
</evidence>
<evidence type="ECO:0000256" key="6">
    <source>
        <dbReference type="ARBA" id="ARBA00022763"/>
    </source>
</evidence>
<evidence type="ECO:0000256" key="2">
    <source>
        <dbReference type="ARBA" id="ARBA00008711"/>
    </source>
</evidence>
<evidence type="ECO:0000256" key="5">
    <source>
        <dbReference type="ARBA" id="ARBA00022679"/>
    </source>
</evidence>
<keyword evidence="10" id="KW-0234">DNA repair</keyword>
<comment type="cofactor">
    <cofactor evidence="13">
        <name>Zn(2+)</name>
        <dbReference type="ChEBI" id="CHEBI:29105"/>
    </cofactor>
    <text evidence="13">Binds 1 zinc ion per subunit.</text>
</comment>
<dbReference type="Gene3D" id="1.10.10.10">
    <property type="entry name" value="Winged helix-like DNA-binding domain superfamily/Winged helix DNA-binding domain"/>
    <property type="match status" value="1"/>
</dbReference>
<dbReference type="InterPro" id="IPR036388">
    <property type="entry name" value="WH-like_DNA-bd_sf"/>
</dbReference>
<feature type="binding site" evidence="13">
    <location>
        <position position="90"/>
    </location>
    <ligand>
        <name>Zn(2+)</name>
        <dbReference type="ChEBI" id="CHEBI:29105"/>
    </ligand>
</feature>
<evidence type="ECO:0000256" key="7">
    <source>
        <dbReference type="ARBA" id="ARBA00023015"/>
    </source>
</evidence>
<evidence type="ECO:0000256" key="10">
    <source>
        <dbReference type="ARBA" id="ARBA00023204"/>
    </source>
</evidence>
<dbReference type="NCBIfam" id="NF011964">
    <property type="entry name" value="PRK15435.1"/>
    <property type="match status" value="1"/>
</dbReference>
<dbReference type="GO" id="GO:0043565">
    <property type="term" value="F:sequence-specific DNA binding"/>
    <property type="evidence" value="ECO:0007669"/>
    <property type="project" value="InterPro"/>
</dbReference>
<evidence type="ECO:0000256" key="3">
    <source>
        <dbReference type="ARBA" id="ARBA00011918"/>
    </source>
</evidence>
<dbReference type="GO" id="GO:0008270">
    <property type="term" value="F:zinc ion binding"/>
    <property type="evidence" value="ECO:0007669"/>
    <property type="project" value="InterPro"/>
</dbReference>
<keyword evidence="8" id="KW-0010">Activator</keyword>
<name>A0A8J3E5Z1_9PROT</name>
<comment type="similarity">
    <text evidence="2">Belongs to the MGMT family.</text>
</comment>
<evidence type="ECO:0000313" key="15">
    <source>
        <dbReference type="EMBL" id="GGF39811.1"/>
    </source>
</evidence>
<evidence type="ECO:0000313" key="16">
    <source>
        <dbReference type="Proteomes" id="UP000646365"/>
    </source>
</evidence>
<dbReference type="GO" id="GO:0006281">
    <property type="term" value="P:DNA repair"/>
    <property type="evidence" value="ECO:0007669"/>
    <property type="project" value="UniProtKB-KW"/>
</dbReference>
<comment type="catalytic activity">
    <reaction evidence="11">
        <text>a 6-O-methyl-2'-deoxyguanosine in DNA + L-cysteinyl-[protein] = S-methyl-L-cysteinyl-[protein] + a 2'-deoxyguanosine in DNA</text>
        <dbReference type="Rhea" id="RHEA:24000"/>
        <dbReference type="Rhea" id="RHEA-COMP:10131"/>
        <dbReference type="Rhea" id="RHEA-COMP:10132"/>
        <dbReference type="Rhea" id="RHEA-COMP:11367"/>
        <dbReference type="Rhea" id="RHEA-COMP:11368"/>
        <dbReference type="ChEBI" id="CHEBI:29950"/>
        <dbReference type="ChEBI" id="CHEBI:82612"/>
        <dbReference type="ChEBI" id="CHEBI:85445"/>
        <dbReference type="ChEBI" id="CHEBI:85448"/>
        <dbReference type="EC" id="2.1.1.63"/>
    </reaction>
</comment>
<dbReference type="Pfam" id="PF02870">
    <property type="entry name" value="Methyltransf_1N"/>
    <property type="match status" value="1"/>
</dbReference>
<evidence type="ECO:0000256" key="9">
    <source>
        <dbReference type="ARBA" id="ARBA00023163"/>
    </source>
</evidence>
<keyword evidence="4" id="KW-0489">Methyltransferase</keyword>
<keyword evidence="13" id="KW-0479">Metal-binding</keyword>
<dbReference type="SMART" id="SM00342">
    <property type="entry name" value="HTH_ARAC"/>
    <property type="match status" value="1"/>
</dbReference>
<evidence type="ECO:0000256" key="1">
    <source>
        <dbReference type="ARBA" id="ARBA00001286"/>
    </source>
</evidence>
<dbReference type="SUPFAM" id="SSF57884">
    <property type="entry name" value="Ada DNA repair protein, N-terminal domain (N-Ada 10)"/>
    <property type="match status" value="1"/>
</dbReference>
<keyword evidence="13" id="KW-0862">Zinc</keyword>
<dbReference type="InterPro" id="IPR036217">
    <property type="entry name" value="MethylDNA_cys_MeTrfase_DNAb"/>
</dbReference>
<dbReference type="Gene3D" id="3.30.160.70">
    <property type="entry name" value="Methylated DNA-protein cysteine methyltransferase domain"/>
    <property type="match status" value="1"/>
</dbReference>
<evidence type="ECO:0000256" key="11">
    <source>
        <dbReference type="ARBA" id="ARBA00049348"/>
    </source>
</evidence>
<dbReference type="FunFam" id="1.10.10.10:FF:000214">
    <property type="entry name" value="Methylated-DNA--protein-cysteine methyltransferase"/>
    <property type="match status" value="1"/>
</dbReference>
<dbReference type="InterPro" id="IPR014048">
    <property type="entry name" value="MethylDNA_cys_MeTrfase_DNA-bd"/>
</dbReference>
<dbReference type="CDD" id="cd06445">
    <property type="entry name" value="ATase"/>
    <property type="match status" value="1"/>
</dbReference>
<comment type="caution">
    <text evidence="15">The sequence shown here is derived from an EMBL/GenBank/DDBJ whole genome shotgun (WGS) entry which is preliminary data.</text>
</comment>
<keyword evidence="6" id="KW-0227">DNA damage</keyword>
<dbReference type="InterPro" id="IPR004026">
    <property type="entry name" value="Ada_DNA_repair_Zn-bd"/>
</dbReference>
<feature type="binding site" evidence="13">
    <location>
        <position position="60"/>
    </location>
    <ligand>
        <name>Zn(2+)</name>
        <dbReference type="ChEBI" id="CHEBI:29105"/>
    </ligand>
</feature>
<feature type="binding site" evidence="13">
    <location>
        <position position="87"/>
    </location>
    <ligand>
        <name>Zn(2+)</name>
        <dbReference type="ChEBI" id="CHEBI:29105"/>
    </ligand>
</feature>
<dbReference type="RefSeq" id="WP_189051160.1">
    <property type="nucleotide sequence ID" value="NZ_BMJQ01000016.1"/>
</dbReference>
<dbReference type="Pfam" id="PF12833">
    <property type="entry name" value="HTH_18"/>
    <property type="match status" value="1"/>
</dbReference>
<dbReference type="PIRSF" id="PIRSF000409">
    <property type="entry name" value="Ada"/>
    <property type="match status" value="1"/>
</dbReference>
<sequence>MTRIDVAPTQVAPVKANDAEARRYGSDEARWQAVCTRDRAADGQFFFAVATTGVYCRPNCAARQPRRENVRFFDTIADAEAAGFRACKRCRPTGRSIEETQADAVRRACRMIDEAETPPALAELADAVGMSPFHFHRVFKAALGVTPKDYAAARRIERLKQELGDGTPVSQAIYGAGFGSSSRLYETTHATLGMTPAAFQKGAKGKRIDWTVTETTLGPLLIAATADGVCMIEFGADETALEAELAARFPSADRSRADQTLADHVATIAAYIETPSRGLSLPLDVQGTAFQRRVWRALQAIPPGRTQTYGEVAAALGQPTAARAVARACATNELAMAIPCHRVVGAGGKLAGYRWGLERKQALLAAEKKAG</sequence>
<dbReference type="AlphaFoldDB" id="A0A8J3E5Z1"/>
<dbReference type="Gene3D" id="1.10.10.60">
    <property type="entry name" value="Homeodomain-like"/>
    <property type="match status" value="1"/>
</dbReference>
<dbReference type="PANTHER" id="PTHR10815:SF5">
    <property type="entry name" value="METHYLATED-DNA--PROTEIN-CYSTEINE METHYLTRANSFERASE"/>
    <property type="match status" value="1"/>
</dbReference>
<dbReference type="Proteomes" id="UP000646365">
    <property type="component" value="Unassembled WGS sequence"/>
</dbReference>
<proteinExistence type="inferred from homology"/>
<dbReference type="InterPro" id="IPR035451">
    <property type="entry name" value="Ada-like_dom_sf"/>
</dbReference>
<organism evidence="15 16">
    <name type="scientific">Aliidongia dinghuensis</name>
    <dbReference type="NCBI Taxonomy" id="1867774"/>
    <lineage>
        <taxon>Bacteria</taxon>
        <taxon>Pseudomonadati</taxon>
        <taxon>Pseudomonadota</taxon>
        <taxon>Alphaproteobacteria</taxon>
        <taxon>Rhodospirillales</taxon>
        <taxon>Dongiaceae</taxon>
        <taxon>Aliidongia</taxon>
    </lineage>
</organism>
<evidence type="ECO:0000259" key="14">
    <source>
        <dbReference type="PROSITE" id="PS01124"/>
    </source>
</evidence>
<dbReference type="InterPro" id="IPR001497">
    <property type="entry name" value="MethylDNA_cys_MeTrfase_AS"/>
</dbReference>
<feature type="binding site" evidence="13">
    <location>
        <position position="56"/>
    </location>
    <ligand>
        <name>Zn(2+)</name>
        <dbReference type="ChEBI" id="CHEBI:29105"/>
    </ligand>
</feature>
<dbReference type="PANTHER" id="PTHR10815">
    <property type="entry name" value="METHYLATED-DNA--PROTEIN-CYSTEINE METHYLTRANSFERASE"/>
    <property type="match status" value="1"/>
</dbReference>
<dbReference type="Pfam" id="PF01035">
    <property type="entry name" value="DNA_binding_1"/>
    <property type="match status" value="1"/>
</dbReference>
<evidence type="ECO:0000256" key="8">
    <source>
        <dbReference type="ARBA" id="ARBA00023159"/>
    </source>
</evidence>
<feature type="active site" description="Nucleophile; methyl group acceptor from methylphosphotriester" evidence="12">
    <location>
        <position position="56"/>
    </location>
</feature>
<dbReference type="GO" id="GO:0003700">
    <property type="term" value="F:DNA-binding transcription factor activity"/>
    <property type="evidence" value="ECO:0007669"/>
    <property type="project" value="InterPro"/>
</dbReference>
<dbReference type="EMBL" id="BMJQ01000016">
    <property type="protein sequence ID" value="GGF39811.1"/>
    <property type="molecule type" value="Genomic_DNA"/>
</dbReference>
<evidence type="ECO:0000256" key="4">
    <source>
        <dbReference type="ARBA" id="ARBA00022603"/>
    </source>
</evidence>